<dbReference type="AlphaFoldDB" id="A0A318YK63"/>
<evidence type="ECO:0000313" key="2">
    <source>
        <dbReference type="EMBL" id="PYH28678.1"/>
    </source>
</evidence>
<name>A0A318YK63_ASPNB</name>
<organism evidence="2 3">
    <name type="scientific">Aspergillus neoniger (strain CBS 115656)</name>
    <dbReference type="NCBI Taxonomy" id="1448310"/>
    <lineage>
        <taxon>Eukaryota</taxon>
        <taxon>Fungi</taxon>
        <taxon>Dikarya</taxon>
        <taxon>Ascomycota</taxon>
        <taxon>Pezizomycotina</taxon>
        <taxon>Eurotiomycetes</taxon>
        <taxon>Eurotiomycetidae</taxon>
        <taxon>Eurotiales</taxon>
        <taxon>Aspergillaceae</taxon>
        <taxon>Aspergillus</taxon>
        <taxon>Aspergillus subgen. Circumdati</taxon>
    </lineage>
</organism>
<evidence type="ECO:0000256" key="1">
    <source>
        <dbReference type="SAM" id="MobiDB-lite"/>
    </source>
</evidence>
<dbReference type="GeneID" id="37121077"/>
<proteinExistence type="predicted"/>
<gene>
    <name evidence="2" type="ORF">BO87DRAFT_210729</name>
</gene>
<dbReference type="Proteomes" id="UP000247647">
    <property type="component" value="Unassembled WGS sequence"/>
</dbReference>
<dbReference type="RefSeq" id="XP_025474156.1">
    <property type="nucleotide sequence ID" value="XM_025618621.1"/>
</dbReference>
<accession>A0A318YK63</accession>
<sequence length="55" mass="6268">MHSSIKAEREKKAKRNNTTPNPGSDSPRLIKHLWIFLIQERGIGLEASIIFSTFC</sequence>
<protein>
    <submittedName>
        <fullName evidence="2">Uncharacterized protein</fullName>
    </submittedName>
</protein>
<feature type="region of interest" description="Disordered" evidence="1">
    <location>
        <begin position="1"/>
        <end position="27"/>
    </location>
</feature>
<reference evidence="2" key="1">
    <citation type="submission" date="2016-12" db="EMBL/GenBank/DDBJ databases">
        <title>The genomes of Aspergillus section Nigri reveals drivers in fungal speciation.</title>
        <authorList>
            <consortium name="DOE Joint Genome Institute"/>
            <person name="Vesth T.C."/>
            <person name="Nybo J."/>
            <person name="Theobald S."/>
            <person name="Brandl J."/>
            <person name="Frisvad J.C."/>
            <person name="Nielsen K.F."/>
            <person name="Lyhne E.K."/>
            <person name="Kogle M.E."/>
            <person name="Kuo A."/>
            <person name="Riley R."/>
            <person name="Clum A."/>
            <person name="Nolan M."/>
            <person name="Lipzen A."/>
            <person name="Salamov A."/>
            <person name="Henrissat B."/>
            <person name="Wiebenga A."/>
            <person name="De Vries R.P."/>
            <person name="Grigoriev I.V."/>
            <person name="Mortensen U.H."/>
            <person name="Andersen M.R."/>
            <person name="Baker S.E."/>
        </authorList>
    </citation>
    <scope>NUCLEOTIDE SEQUENCE [LARGE SCALE GENOMIC DNA]</scope>
    <source>
        <strain evidence="2">CBS 115656</strain>
    </source>
</reference>
<dbReference type="EMBL" id="KZ821505">
    <property type="protein sequence ID" value="PYH28678.1"/>
    <property type="molecule type" value="Genomic_DNA"/>
</dbReference>
<evidence type="ECO:0000313" key="3">
    <source>
        <dbReference type="Proteomes" id="UP000247647"/>
    </source>
</evidence>
<keyword evidence="3" id="KW-1185">Reference proteome</keyword>
<feature type="compositionally biased region" description="Basic and acidic residues" evidence="1">
    <location>
        <begin position="1"/>
        <end position="11"/>
    </location>
</feature>